<reference evidence="2 3" key="1">
    <citation type="submission" date="2010-12" db="EMBL/GenBank/DDBJ databases">
        <title>Complete sequence of Ethanoligenens harbinense YUAN-3.</title>
        <authorList>
            <person name="Lucas S."/>
            <person name="Copeland A."/>
            <person name="Lapidus A."/>
            <person name="Cheng J.-F."/>
            <person name="Bruce D."/>
            <person name="Goodwin L."/>
            <person name="Pitluck S."/>
            <person name="Chertkov O."/>
            <person name="Misra M."/>
            <person name="Detter J.C."/>
            <person name="Han C."/>
            <person name="Tapia R."/>
            <person name="Land M."/>
            <person name="Hauser L."/>
            <person name="Jeffries C."/>
            <person name="Kyrpides N."/>
            <person name="Ivanova N."/>
            <person name="Mikhailova N."/>
            <person name="Wang A."/>
            <person name="Mouttaki H."/>
            <person name="He Z."/>
            <person name="Zhou J."/>
            <person name="Hemme C.L."/>
            <person name="Woyke T."/>
        </authorList>
    </citation>
    <scope>NUCLEOTIDE SEQUENCE [LARGE SCALE GENOMIC DNA]</scope>
    <source>
        <strain evidence="3">DSM 18485 / JCM 12961 / CGMCC 1.5033 / YUAN-3</strain>
    </source>
</reference>
<dbReference type="KEGG" id="eha:Ethha_2737"/>
<evidence type="ECO:0000313" key="2">
    <source>
        <dbReference type="EMBL" id="ADU28229.1"/>
    </source>
</evidence>
<protein>
    <submittedName>
        <fullName evidence="2">Uncharacterized protein</fullName>
    </submittedName>
</protein>
<evidence type="ECO:0000256" key="1">
    <source>
        <dbReference type="SAM" id="MobiDB-lite"/>
    </source>
</evidence>
<organism evidence="2 3">
    <name type="scientific">Ethanoligenens harbinense (strain DSM 18485 / JCM 12961 / CGMCC 1.5033 / YUAN-3)</name>
    <dbReference type="NCBI Taxonomy" id="663278"/>
    <lineage>
        <taxon>Bacteria</taxon>
        <taxon>Bacillati</taxon>
        <taxon>Bacillota</taxon>
        <taxon>Clostridia</taxon>
        <taxon>Eubacteriales</taxon>
        <taxon>Oscillospiraceae</taxon>
        <taxon>Ethanoligenens</taxon>
    </lineage>
</organism>
<dbReference type="AlphaFoldDB" id="E6U8B0"/>
<gene>
    <name evidence="2" type="ordered locus">Ethha_2737</name>
</gene>
<evidence type="ECO:0000313" key="3">
    <source>
        <dbReference type="Proteomes" id="UP000001551"/>
    </source>
</evidence>
<sequence>MHFNLHIKLDKKKLFRYGALFLAGLAVLVGAEAGVLYYLNNVYLHENDHYQVTRLSSSSSQSQKHHALTLSSAAQDISVSHDGNYLAYLENGTIQIADMTSGQLTTVPAQKNRVVSYFKWVYDHDRLIIVEKNTPGSGSADDSVSSSSGTKSSRSSSSDDYFAEFYSFDMSDKSIQLVRDYMNDNDVRISLNSASDSITDMDMSTETVVTYLKITSSAGRSRLWEANITVRNAALSDLPTHNIGKIQSLKSSDGLLYEDSDTGHVYLYSAKKETSTIFSVNGQKDLRLLGFDQSDNQYFGIVQNNLVTSIAYGNPLTQTWQTISLPVPTDPAAILVAYNGTVYVNDPSAYTMKELADGKATAYTGSVAGIYDSGFYTLDSGVVTDHPVSTAASSGVSSAASGSTASGTPSAAASSSKGSISLSVASATSERYKSSSASSK</sequence>
<name>E6U8B0_ETHHY</name>
<dbReference type="SUPFAM" id="SSF82171">
    <property type="entry name" value="DPP6 N-terminal domain-like"/>
    <property type="match status" value="1"/>
</dbReference>
<dbReference type="Proteomes" id="UP000001551">
    <property type="component" value="Chromosome"/>
</dbReference>
<feature type="compositionally biased region" description="Low complexity" evidence="1">
    <location>
        <begin position="136"/>
        <end position="158"/>
    </location>
</feature>
<dbReference type="eggNOG" id="COG0823">
    <property type="taxonomic scope" value="Bacteria"/>
</dbReference>
<feature type="region of interest" description="Disordered" evidence="1">
    <location>
        <begin position="133"/>
        <end position="158"/>
    </location>
</feature>
<dbReference type="EMBL" id="CP002400">
    <property type="protein sequence ID" value="ADU28229.1"/>
    <property type="molecule type" value="Genomic_DNA"/>
</dbReference>
<keyword evidence="3" id="KW-1185">Reference proteome</keyword>
<dbReference type="RefSeq" id="WP_013486572.1">
    <property type="nucleotide sequence ID" value="NC_014828.1"/>
</dbReference>
<feature type="region of interest" description="Disordered" evidence="1">
    <location>
        <begin position="393"/>
        <end position="440"/>
    </location>
</feature>
<dbReference type="STRING" id="663278.Ethha_2737"/>
<proteinExistence type="predicted"/>
<accession>E6U8B0</accession>
<dbReference type="HOGENOM" id="CLU_050665_0_0_9"/>